<accession>A0ABS4PY84</accession>
<dbReference type="EMBL" id="JAGGMS010000001">
    <property type="protein sequence ID" value="MBP2183845.1"/>
    <property type="molecule type" value="Genomic_DNA"/>
</dbReference>
<dbReference type="Proteomes" id="UP000741013">
    <property type="component" value="Unassembled WGS sequence"/>
</dbReference>
<evidence type="ECO:0000313" key="3">
    <source>
        <dbReference type="Proteomes" id="UP000741013"/>
    </source>
</evidence>
<feature type="region of interest" description="Disordered" evidence="1">
    <location>
        <begin position="626"/>
        <end position="648"/>
    </location>
</feature>
<evidence type="ECO:0000256" key="1">
    <source>
        <dbReference type="SAM" id="MobiDB-lite"/>
    </source>
</evidence>
<keyword evidence="3" id="KW-1185">Reference proteome</keyword>
<reference evidence="2 3" key="1">
    <citation type="submission" date="2021-03" db="EMBL/GenBank/DDBJ databases">
        <title>Sequencing the genomes of 1000 actinobacteria strains.</title>
        <authorList>
            <person name="Klenk H.-P."/>
        </authorList>
    </citation>
    <scope>NUCLEOTIDE SEQUENCE [LARGE SCALE GENOMIC DNA]</scope>
    <source>
        <strain evidence="2 3">DSM 45510</strain>
    </source>
</reference>
<name>A0ABS4PY84_9PSEU</name>
<comment type="caution">
    <text evidence="2">The sequence shown here is derived from an EMBL/GenBank/DDBJ whole genome shotgun (WGS) entry which is preliminary data.</text>
</comment>
<dbReference type="RefSeq" id="WP_209666943.1">
    <property type="nucleotide sequence ID" value="NZ_JAGGMS010000001.1"/>
</dbReference>
<organism evidence="2 3">
    <name type="scientific">Amycolatopsis magusensis</name>
    <dbReference type="NCBI Taxonomy" id="882444"/>
    <lineage>
        <taxon>Bacteria</taxon>
        <taxon>Bacillati</taxon>
        <taxon>Actinomycetota</taxon>
        <taxon>Actinomycetes</taxon>
        <taxon>Pseudonocardiales</taxon>
        <taxon>Pseudonocardiaceae</taxon>
        <taxon>Amycolatopsis</taxon>
    </lineage>
</organism>
<protein>
    <submittedName>
        <fullName evidence="2">Uncharacterized protein</fullName>
    </submittedName>
</protein>
<gene>
    <name evidence="2" type="ORF">JOM49_005371</name>
</gene>
<sequence>MVASTAVAPDSGDDDVQRISPVEAKLRASRIKPMTFGQFKAIRAEALTIGLPAEVATTLPWYAADPQAMVSALRAAPSHKELVARGTSGLLVQQDVLTWMIQRSLENMRAEPFRYTGRYALDRYSTLEDGSALRMDLTGHASPAEAFAHIAQQLDVVDAHIDANSPYGEDIRRNGVRRGGVLFPLVLDLPGGTRIGGYESADSYSRTMYAQKFNGITSSQVLTSWMTFPPATAKEFNRHPMKELRDKVLATAAAVREGRPVSDDDVEFMLRSVMPKSTVVLKADPDATDVDLDEVRRKLVSEQHLDRQLDFTEDTRHETRAEAVIGELTRRNMLPAGAGFTQEDILTMLETPSAALQWRGTHRDDVMVAAAAVFLPTPRSREDRLIPRAVASRGVIEPGNSKSGRLRSDLATQVVMRSINLGIPDRSMRKSAMERALRHRGVRGAQLDSRPVPELLATALAELAAIDHGRRRGESLPWGAAIRQLVLRGGFYLFFGPEMIIGRSGLGGKKGEDNRESTQIIDALAATPAGLQQLAQAIFDGRNGVSVRKIPIDCTAQDITTEPAEGDRLDAAGLRDWLAGVTKAAEKARLGEADSALARVSQDSEHAAKLVDKLENLVEKIASHTDMVPGDDGKPQPAGPPHVNTYGVRDTKNLHSRLAELSRRFEMWNMRFDVHAGTDEHSEAAQ</sequence>
<proteinExistence type="predicted"/>
<evidence type="ECO:0000313" key="2">
    <source>
        <dbReference type="EMBL" id="MBP2183845.1"/>
    </source>
</evidence>